<keyword evidence="1" id="KW-0175">Coiled coil</keyword>
<feature type="signal peptide" evidence="3">
    <location>
        <begin position="1"/>
        <end position="17"/>
    </location>
</feature>
<keyword evidence="3" id="KW-0732">Signal</keyword>
<dbReference type="KEGG" id="ehx:EMIHUDRAFT_96711"/>
<organism evidence="4 5">
    <name type="scientific">Emiliania huxleyi (strain CCMP1516)</name>
    <dbReference type="NCBI Taxonomy" id="280463"/>
    <lineage>
        <taxon>Eukaryota</taxon>
        <taxon>Haptista</taxon>
        <taxon>Haptophyta</taxon>
        <taxon>Prymnesiophyceae</taxon>
        <taxon>Isochrysidales</taxon>
        <taxon>Noelaerhabdaceae</taxon>
        <taxon>Emiliania</taxon>
    </lineage>
</organism>
<dbReference type="AlphaFoldDB" id="A0A0D3IDV3"/>
<reference evidence="4" key="2">
    <citation type="submission" date="2024-10" db="UniProtKB">
        <authorList>
            <consortium name="EnsemblProtists"/>
        </authorList>
    </citation>
    <scope>IDENTIFICATION</scope>
</reference>
<feature type="region of interest" description="Disordered" evidence="2">
    <location>
        <begin position="184"/>
        <end position="203"/>
    </location>
</feature>
<evidence type="ECO:0000313" key="5">
    <source>
        <dbReference type="Proteomes" id="UP000013827"/>
    </source>
</evidence>
<evidence type="ECO:0000256" key="2">
    <source>
        <dbReference type="SAM" id="MobiDB-lite"/>
    </source>
</evidence>
<dbReference type="EnsemblProtists" id="EOD09438">
    <property type="protein sequence ID" value="EOD09438"/>
    <property type="gene ID" value="EMIHUDRAFT_96711"/>
</dbReference>
<name>A0A0D3IDV3_EMIH1</name>
<evidence type="ECO:0000256" key="1">
    <source>
        <dbReference type="SAM" id="Coils"/>
    </source>
</evidence>
<feature type="chain" id="PRO_5044291024" evidence="3">
    <location>
        <begin position="18"/>
        <end position="718"/>
    </location>
</feature>
<evidence type="ECO:0000313" key="4">
    <source>
        <dbReference type="EnsemblProtists" id="EOD09438"/>
    </source>
</evidence>
<sequence length="718" mass="77188">MSLRWLLLAGLVGLCRGFAAVGRPDDGCEDADDTTVMQAARGMGLGDVMSCSDVAIQGLCSHPQAKEGTCDPNPNPTGTVTKVCPLGSLELAPSGDISDARPTLYNGNLACVAPKDGTQCDFRGQDGTPDYTPCSVSYTCSNKSVHGEDKYHHRPLQDCPRGTWSCVAYNGEDADGLDGVLKHSTVGSDPGKHSPVGSDPGKKQHAVPCWFPSLSPLGLELQGNKTKPAAQADLLEQCKHPPFVFAYDDPGPVSRTPEKPGVLPSTPTTFSCLKIAGDNETDIAPPEYSTFPQTEIATPCDPAGGNTSLGFCDDDNDCQAQCDNDDNCLGYSVQIRGGSGSGGGYTPFQESFTLKKYLGPACVEHNSYAHIRAKPAAVKPKRRFLIDQTLGTLEEWNRQCGETFWSQGTYDWMALEAGKPGRRTLFAPFMDDPMPTSAESRIGTALLQAQSDHSKNIATLTGGSTMERNSGFIPSFSYEFYVTDMGNYVEALTNLQTELEKEVEEEKALQNYIAKLRIEQAKLSGKESVAAKTQEMTMKTIATAITGMNAGMEGISNMGRQMNETTLKMKSDIDAWIQEQQTKAWLDFAFVVGDFALSVAAPMFAAASEGAKVEALFPWGKKADRHEKDVGKFRAPSCIDALDDESRAILAKVWKGKETWRKGFSELIKGVDSFMKGVVGITEAVKAVSTADGLSSDVRDAAGASVAAMEEQFGWTVT</sequence>
<evidence type="ECO:0000256" key="3">
    <source>
        <dbReference type="SAM" id="SignalP"/>
    </source>
</evidence>
<reference evidence="5" key="1">
    <citation type="journal article" date="2013" name="Nature">
        <title>Pan genome of the phytoplankton Emiliania underpins its global distribution.</title>
        <authorList>
            <person name="Read B.A."/>
            <person name="Kegel J."/>
            <person name="Klute M.J."/>
            <person name="Kuo A."/>
            <person name="Lefebvre S.C."/>
            <person name="Maumus F."/>
            <person name="Mayer C."/>
            <person name="Miller J."/>
            <person name="Monier A."/>
            <person name="Salamov A."/>
            <person name="Young J."/>
            <person name="Aguilar M."/>
            <person name="Claverie J.M."/>
            <person name="Frickenhaus S."/>
            <person name="Gonzalez K."/>
            <person name="Herman E.K."/>
            <person name="Lin Y.C."/>
            <person name="Napier J."/>
            <person name="Ogata H."/>
            <person name="Sarno A.F."/>
            <person name="Shmutz J."/>
            <person name="Schroeder D."/>
            <person name="de Vargas C."/>
            <person name="Verret F."/>
            <person name="von Dassow P."/>
            <person name="Valentin K."/>
            <person name="Van de Peer Y."/>
            <person name="Wheeler G."/>
            <person name="Dacks J.B."/>
            <person name="Delwiche C.F."/>
            <person name="Dyhrman S.T."/>
            <person name="Glockner G."/>
            <person name="John U."/>
            <person name="Richards T."/>
            <person name="Worden A.Z."/>
            <person name="Zhang X."/>
            <person name="Grigoriev I.V."/>
            <person name="Allen A.E."/>
            <person name="Bidle K."/>
            <person name="Borodovsky M."/>
            <person name="Bowler C."/>
            <person name="Brownlee C."/>
            <person name="Cock J.M."/>
            <person name="Elias M."/>
            <person name="Gladyshev V.N."/>
            <person name="Groth M."/>
            <person name="Guda C."/>
            <person name="Hadaegh A."/>
            <person name="Iglesias-Rodriguez M.D."/>
            <person name="Jenkins J."/>
            <person name="Jones B.M."/>
            <person name="Lawson T."/>
            <person name="Leese F."/>
            <person name="Lindquist E."/>
            <person name="Lobanov A."/>
            <person name="Lomsadze A."/>
            <person name="Malik S.B."/>
            <person name="Marsh M.E."/>
            <person name="Mackinder L."/>
            <person name="Mock T."/>
            <person name="Mueller-Roeber B."/>
            <person name="Pagarete A."/>
            <person name="Parker M."/>
            <person name="Probert I."/>
            <person name="Quesneville H."/>
            <person name="Raines C."/>
            <person name="Rensing S.A."/>
            <person name="Riano-Pachon D.M."/>
            <person name="Richier S."/>
            <person name="Rokitta S."/>
            <person name="Shiraiwa Y."/>
            <person name="Soanes D.M."/>
            <person name="van der Giezen M."/>
            <person name="Wahlund T.M."/>
            <person name="Williams B."/>
            <person name="Wilson W."/>
            <person name="Wolfe G."/>
            <person name="Wurch L.L."/>
        </authorList>
    </citation>
    <scope>NUCLEOTIDE SEQUENCE</scope>
</reference>
<dbReference type="PaxDb" id="2903-EOD09438"/>
<keyword evidence="5" id="KW-1185">Reference proteome</keyword>
<feature type="coiled-coil region" evidence="1">
    <location>
        <begin position="485"/>
        <end position="519"/>
    </location>
</feature>
<accession>A0A0D3IDV3</accession>
<dbReference type="GeneID" id="17255549"/>
<dbReference type="HOGENOM" id="CLU_385175_0_0_1"/>
<protein>
    <submittedName>
        <fullName evidence="4">Uncharacterized protein</fullName>
    </submittedName>
</protein>
<proteinExistence type="predicted"/>
<dbReference type="RefSeq" id="XP_005761867.1">
    <property type="nucleotide sequence ID" value="XM_005761810.1"/>
</dbReference>
<dbReference type="Proteomes" id="UP000013827">
    <property type="component" value="Unassembled WGS sequence"/>
</dbReference>